<dbReference type="AlphaFoldDB" id="A0AAN1Y241"/>
<accession>A0AAN1Y241</accession>
<dbReference type="Proteomes" id="UP001058353">
    <property type="component" value="Chromosome"/>
</dbReference>
<reference evidence="1" key="1">
    <citation type="submission" date="2022-07" db="EMBL/GenBank/DDBJ databases">
        <title>Complete genome sequence of carbapenem-resistant Klebsiella spp. in Japan.</title>
        <authorList>
            <person name="Maehana S."/>
            <person name="Suzuki M."/>
            <person name="Kitasato H."/>
        </authorList>
    </citation>
    <scope>NUCLEOTIDE SEQUENCE</scope>
    <source>
        <strain evidence="1">KAM644</strain>
    </source>
</reference>
<protein>
    <submittedName>
        <fullName evidence="1">Uncharacterized protein</fullName>
    </submittedName>
</protein>
<sequence length="61" mass="6872">MTLSQKTCLSVIINNFGGKWVAQMRTVERLGMHAALPPGTGSGYGSQAARIYSRRYRQRLW</sequence>
<evidence type="ECO:0000313" key="2">
    <source>
        <dbReference type="Proteomes" id="UP001058353"/>
    </source>
</evidence>
<proteinExistence type="predicted"/>
<dbReference type="EMBL" id="AP026407">
    <property type="protein sequence ID" value="BDO11838.1"/>
    <property type="molecule type" value="Genomic_DNA"/>
</dbReference>
<gene>
    <name evidence="1" type="ORF">KAM644c_09040</name>
</gene>
<name>A0AAN1Y241_9ENTR</name>
<evidence type="ECO:0000313" key="1">
    <source>
        <dbReference type="EMBL" id="BDO11838.1"/>
    </source>
</evidence>
<organism evidence="1 2">
    <name type="scientific">Klebsiella quasipneumoniae subsp. quasipneumoniae</name>
    <dbReference type="NCBI Taxonomy" id="1667327"/>
    <lineage>
        <taxon>Bacteria</taxon>
        <taxon>Pseudomonadati</taxon>
        <taxon>Pseudomonadota</taxon>
        <taxon>Gammaproteobacteria</taxon>
        <taxon>Enterobacterales</taxon>
        <taxon>Enterobacteriaceae</taxon>
        <taxon>Klebsiella/Raoultella group</taxon>
        <taxon>Klebsiella</taxon>
        <taxon>Klebsiella pneumoniae complex</taxon>
    </lineage>
</organism>